<sequence>MAHFSRRLPGVLPRKDLVRLLVPTYAAARGVDEEEAAERLSRALAAPAALDELYGGISDALRDAQGPRTSEDALMDRLSAGVVTRGGRARAAPSTPAVSAALIRLDLEIGIAPESMRAMLATGPGRAMLDEGLRALGAHVVKELLRGARGRPGSGEA</sequence>
<organism evidence="1 2">
    <name type="scientific">Anaeromyxobacter dehalogenans (strain 2CP-C)</name>
    <dbReference type="NCBI Taxonomy" id="290397"/>
    <lineage>
        <taxon>Bacteria</taxon>
        <taxon>Pseudomonadati</taxon>
        <taxon>Myxococcota</taxon>
        <taxon>Myxococcia</taxon>
        <taxon>Myxococcales</taxon>
        <taxon>Cystobacterineae</taxon>
        <taxon>Anaeromyxobacteraceae</taxon>
        <taxon>Anaeromyxobacter</taxon>
    </lineage>
</organism>
<reference evidence="1" key="1">
    <citation type="submission" date="2006-01" db="EMBL/GenBank/DDBJ databases">
        <title>Complete sequence of Anaeromyxobacter dehalogenans 2CP-C.</title>
        <authorList>
            <consortium name="US DOE Joint Genome Institute"/>
            <person name="Copeland A."/>
            <person name="Lucas S."/>
            <person name="Lapidus A."/>
            <person name="Barry K."/>
            <person name="Detter J.C."/>
            <person name="Glavina T."/>
            <person name="Hammon N."/>
            <person name="Israni S."/>
            <person name="Pitluck S."/>
            <person name="Brettin T."/>
            <person name="Bruce D."/>
            <person name="Han C."/>
            <person name="Tapia R."/>
            <person name="Gilna P."/>
            <person name="Kiss H."/>
            <person name="Schmutz J."/>
            <person name="Larimer F."/>
            <person name="Land M."/>
            <person name="Kyrpides N."/>
            <person name="Anderson I."/>
            <person name="Sanford R.A."/>
            <person name="Ritalahti K.M."/>
            <person name="Thomas H.S."/>
            <person name="Kirby J.R."/>
            <person name="Zhulin I.B."/>
            <person name="Loeffler F.E."/>
            <person name="Richardson P."/>
        </authorList>
    </citation>
    <scope>NUCLEOTIDE SEQUENCE</scope>
    <source>
        <strain evidence="1">2CP-C</strain>
    </source>
</reference>
<gene>
    <name evidence="1" type="ordered locus">Adeh_3440</name>
</gene>
<evidence type="ECO:0000313" key="2">
    <source>
        <dbReference type="Proteomes" id="UP000001935"/>
    </source>
</evidence>
<dbReference type="EMBL" id="CP000251">
    <property type="protein sequence ID" value="ABC83207.1"/>
    <property type="molecule type" value="Genomic_DNA"/>
</dbReference>
<name>Q2IF48_ANADE</name>
<dbReference type="OrthoDB" id="5524288at2"/>
<dbReference type="RefSeq" id="WP_011422489.1">
    <property type="nucleotide sequence ID" value="NC_007760.1"/>
</dbReference>
<dbReference type="Proteomes" id="UP000001935">
    <property type="component" value="Chromosome"/>
</dbReference>
<dbReference type="HOGENOM" id="CLU_1682981_0_0_7"/>
<dbReference type="KEGG" id="ade:Adeh_3440"/>
<proteinExistence type="predicted"/>
<protein>
    <submittedName>
        <fullName evidence="1">Uncharacterized protein</fullName>
    </submittedName>
</protein>
<dbReference type="AlphaFoldDB" id="Q2IF48"/>
<evidence type="ECO:0000313" key="1">
    <source>
        <dbReference type="EMBL" id="ABC83207.1"/>
    </source>
</evidence>
<accession>Q2IF48</accession>